<sequence length="203" mass="23026">VEAKVVQGMRCRKAWVLPTFDVAMTVDDSTAKQVVLLLATSDEGTWWRAAKKLNLTKDLSYGQRLSLPKIRNLTADLSVVLDLERRRHFSQHGLCPHSLLIRWRSGDRDVSMASMEEATHKDMNTCTSPEKDGPRTWEECEERLRKRVSGGRTAQLPPDSAWQTLAFIQQKAEARTRERKRKRSEDKAEISALLASPVAARSV</sequence>
<reference evidence="1" key="1">
    <citation type="submission" date="2022-10" db="EMBL/GenBank/DDBJ databases">
        <authorList>
            <person name="Chen Y."/>
            <person name="Dougan E. K."/>
            <person name="Chan C."/>
            <person name="Rhodes N."/>
            <person name="Thang M."/>
        </authorList>
    </citation>
    <scope>NUCLEOTIDE SEQUENCE</scope>
</reference>
<organism evidence="1">
    <name type="scientific">Cladocopium goreaui</name>
    <dbReference type="NCBI Taxonomy" id="2562237"/>
    <lineage>
        <taxon>Eukaryota</taxon>
        <taxon>Sar</taxon>
        <taxon>Alveolata</taxon>
        <taxon>Dinophyceae</taxon>
        <taxon>Suessiales</taxon>
        <taxon>Symbiodiniaceae</taxon>
        <taxon>Cladocopium</taxon>
    </lineage>
</organism>
<feature type="non-terminal residue" evidence="1">
    <location>
        <position position="203"/>
    </location>
</feature>
<dbReference type="EMBL" id="CAMXCT020002727">
    <property type="protein sequence ID" value="CAL1153445.1"/>
    <property type="molecule type" value="Genomic_DNA"/>
</dbReference>
<accession>A0A9P1G703</accession>
<dbReference type="AlphaFoldDB" id="A0A9P1G703"/>
<keyword evidence="3" id="KW-1185">Reference proteome</keyword>
<gene>
    <name evidence="1" type="ORF">C1SCF055_LOCUS26218</name>
</gene>
<dbReference type="Proteomes" id="UP001152797">
    <property type="component" value="Unassembled WGS sequence"/>
</dbReference>
<dbReference type="EMBL" id="CAMXCT030002727">
    <property type="protein sequence ID" value="CAL4787382.1"/>
    <property type="molecule type" value="Genomic_DNA"/>
</dbReference>
<comment type="caution">
    <text evidence="1">The sequence shown here is derived from an EMBL/GenBank/DDBJ whole genome shotgun (WGS) entry which is preliminary data.</text>
</comment>
<dbReference type="EMBL" id="CAMXCT010002727">
    <property type="protein sequence ID" value="CAI4000070.1"/>
    <property type="molecule type" value="Genomic_DNA"/>
</dbReference>
<evidence type="ECO:0000313" key="1">
    <source>
        <dbReference type="EMBL" id="CAI4000070.1"/>
    </source>
</evidence>
<evidence type="ECO:0000313" key="2">
    <source>
        <dbReference type="EMBL" id="CAL1153445.1"/>
    </source>
</evidence>
<name>A0A9P1G703_9DINO</name>
<proteinExistence type="predicted"/>
<protein>
    <submittedName>
        <fullName evidence="1">Uncharacterized protein</fullName>
    </submittedName>
</protein>
<evidence type="ECO:0000313" key="3">
    <source>
        <dbReference type="Proteomes" id="UP001152797"/>
    </source>
</evidence>
<reference evidence="2" key="2">
    <citation type="submission" date="2024-04" db="EMBL/GenBank/DDBJ databases">
        <authorList>
            <person name="Chen Y."/>
            <person name="Shah S."/>
            <person name="Dougan E. K."/>
            <person name="Thang M."/>
            <person name="Chan C."/>
        </authorList>
    </citation>
    <scope>NUCLEOTIDE SEQUENCE [LARGE SCALE GENOMIC DNA]</scope>
</reference>